<evidence type="ECO:0000259" key="5">
    <source>
        <dbReference type="PROSITE" id="PS50850"/>
    </source>
</evidence>
<proteinExistence type="predicted"/>
<name>A0A7W9WCS1_9BACT</name>
<feature type="transmembrane region" description="Helical" evidence="4">
    <location>
        <begin position="370"/>
        <end position="388"/>
    </location>
</feature>
<dbReference type="InterPro" id="IPR011701">
    <property type="entry name" value="MFS"/>
</dbReference>
<feature type="transmembrane region" description="Helical" evidence="4">
    <location>
        <begin position="341"/>
        <end position="364"/>
    </location>
</feature>
<dbReference type="PANTHER" id="PTHR23518:SF2">
    <property type="entry name" value="MAJOR FACILITATOR SUPERFAMILY TRANSPORTER"/>
    <property type="match status" value="1"/>
</dbReference>
<dbReference type="PROSITE" id="PS50850">
    <property type="entry name" value="MFS"/>
    <property type="match status" value="1"/>
</dbReference>
<feature type="transmembrane region" description="Helical" evidence="4">
    <location>
        <begin position="222"/>
        <end position="242"/>
    </location>
</feature>
<keyword evidence="7" id="KW-1185">Reference proteome</keyword>
<accession>A0A7W9WCS1</accession>
<evidence type="ECO:0000256" key="4">
    <source>
        <dbReference type="SAM" id="Phobius"/>
    </source>
</evidence>
<evidence type="ECO:0000313" key="6">
    <source>
        <dbReference type="EMBL" id="MBB6061209.1"/>
    </source>
</evidence>
<feature type="transmembrane region" description="Helical" evidence="4">
    <location>
        <begin position="38"/>
        <end position="63"/>
    </location>
</feature>
<comment type="caution">
    <text evidence="6">The sequence shown here is derived from an EMBL/GenBank/DDBJ whole genome shotgun (WGS) entry which is preliminary data.</text>
</comment>
<feature type="transmembrane region" description="Helical" evidence="4">
    <location>
        <begin position="172"/>
        <end position="190"/>
    </location>
</feature>
<dbReference type="Proteomes" id="UP000532746">
    <property type="component" value="Unassembled WGS sequence"/>
</dbReference>
<feature type="domain" description="Major facilitator superfamily (MFS) profile" evidence="5">
    <location>
        <begin position="14"/>
        <end position="400"/>
    </location>
</feature>
<keyword evidence="2 4" id="KW-1133">Transmembrane helix</keyword>
<evidence type="ECO:0000256" key="1">
    <source>
        <dbReference type="ARBA" id="ARBA00022692"/>
    </source>
</evidence>
<organism evidence="6 7">
    <name type="scientific">Hymenobacter luteus</name>
    <dbReference type="NCBI Taxonomy" id="1411122"/>
    <lineage>
        <taxon>Bacteria</taxon>
        <taxon>Pseudomonadati</taxon>
        <taxon>Bacteroidota</taxon>
        <taxon>Cytophagia</taxon>
        <taxon>Cytophagales</taxon>
        <taxon>Hymenobacteraceae</taxon>
        <taxon>Hymenobacter</taxon>
    </lineage>
</organism>
<keyword evidence="1 4" id="KW-0812">Transmembrane</keyword>
<reference evidence="6 7" key="1">
    <citation type="submission" date="2020-08" db="EMBL/GenBank/DDBJ databases">
        <title>Genomic Encyclopedia of Type Strains, Phase IV (KMG-IV): sequencing the most valuable type-strain genomes for metagenomic binning, comparative biology and taxonomic classification.</title>
        <authorList>
            <person name="Goeker M."/>
        </authorList>
    </citation>
    <scope>NUCLEOTIDE SEQUENCE [LARGE SCALE GENOMIC DNA]</scope>
    <source>
        <strain evidence="6 7">DSM 26718</strain>
    </source>
</reference>
<dbReference type="Gene3D" id="1.20.1250.20">
    <property type="entry name" value="MFS general substrate transporter like domains"/>
    <property type="match status" value="1"/>
</dbReference>
<feature type="transmembrane region" description="Helical" evidence="4">
    <location>
        <begin position="248"/>
        <end position="271"/>
    </location>
</feature>
<dbReference type="CDD" id="cd17370">
    <property type="entry name" value="MFS_MJ1317_like"/>
    <property type="match status" value="1"/>
</dbReference>
<dbReference type="Pfam" id="PF07690">
    <property type="entry name" value="MFS_1"/>
    <property type="match status" value="1"/>
</dbReference>
<dbReference type="SUPFAM" id="SSF103473">
    <property type="entry name" value="MFS general substrate transporter"/>
    <property type="match status" value="1"/>
</dbReference>
<dbReference type="EMBL" id="JACHGG010000009">
    <property type="protein sequence ID" value="MBB6061209.1"/>
    <property type="molecule type" value="Genomic_DNA"/>
</dbReference>
<evidence type="ECO:0000256" key="3">
    <source>
        <dbReference type="ARBA" id="ARBA00023136"/>
    </source>
</evidence>
<feature type="transmembrane region" description="Helical" evidence="4">
    <location>
        <begin position="84"/>
        <end position="107"/>
    </location>
</feature>
<dbReference type="InterPro" id="IPR036259">
    <property type="entry name" value="MFS_trans_sf"/>
</dbReference>
<dbReference type="PANTHER" id="PTHR23518">
    <property type="entry name" value="C-METHYLTRANSFERASE"/>
    <property type="match status" value="1"/>
</dbReference>
<gene>
    <name evidence="6" type="ORF">HNQ93_004088</name>
</gene>
<evidence type="ECO:0000256" key="2">
    <source>
        <dbReference type="ARBA" id="ARBA00022989"/>
    </source>
</evidence>
<dbReference type="AlphaFoldDB" id="A0A7W9WCS1"/>
<protein>
    <submittedName>
        <fullName evidence="6">MFS family permease</fullName>
    </submittedName>
</protein>
<sequence length="405" mass="43415">MRRITSRFSYVTRAVWLLSLISLFTDLASEMLYPVMPLYLQSIGFSVFFIGLLEGVAEAVAGLSKGYFGQWSDRLGRRVPFVQWGYGLSALSKPLLAVLATPGWVLLARTLDRLGKGLRTGARDALLSDETTPADRGKVFGFHRSVDTLGAVLGPLAALGWLAAHPGQYRPLFWWAFLPGVVAIGITFALRERRAEPSGRPVMPFWASFSYWRQAPPAYRRVVGGLLAFALFNSSDAFLLLLARQRGLSAPTIIGLYVLYNLTYVLSAWPLGHLADRLGPRRLLVGGLLVFAGVYGGVALAHERWAFGALFALYGLYAAATEGVAKAWVSTLCNKADTGAALGTFAGLSSLAALGASTGAGLVWQWVGPLPTFGLAAAVALAVAAYLARVRVMVSPPPTSHPGEA</sequence>
<keyword evidence="3 4" id="KW-0472">Membrane</keyword>
<dbReference type="InterPro" id="IPR020846">
    <property type="entry name" value="MFS_dom"/>
</dbReference>
<evidence type="ECO:0000313" key="7">
    <source>
        <dbReference type="Proteomes" id="UP000532746"/>
    </source>
</evidence>
<dbReference type="RefSeq" id="WP_183405360.1">
    <property type="nucleotide sequence ID" value="NZ_JACHGG010000009.1"/>
</dbReference>
<dbReference type="GO" id="GO:0022857">
    <property type="term" value="F:transmembrane transporter activity"/>
    <property type="evidence" value="ECO:0007669"/>
    <property type="project" value="InterPro"/>
</dbReference>
<feature type="transmembrane region" description="Helical" evidence="4">
    <location>
        <begin position="307"/>
        <end position="329"/>
    </location>
</feature>
<feature type="transmembrane region" description="Helical" evidence="4">
    <location>
        <begin position="283"/>
        <end position="301"/>
    </location>
</feature>